<dbReference type="PANTHER" id="PTHR14097:SF8">
    <property type="entry name" value="NAD(P)-BINDING DOMAIN-CONTAINING PROTEIN"/>
    <property type="match status" value="1"/>
</dbReference>
<dbReference type="InterPro" id="IPR036291">
    <property type="entry name" value="NAD(P)-bd_dom_sf"/>
</dbReference>
<proteinExistence type="predicted"/>
<dbReference type="PANTHER" id="PTHR14097">
    <property type="entry name" value="OXIDOREDUCTASE HTATIP2"/>
    <property type="match status" value="1"/>
</dbReference>
<reference evidence="1 2" key="1">
    <citation type="submission" date="2023-09" db="EMBL/GenBank/DDBJ databases">
        <authorList>
            <person name="Rey-Velasco X."/>
        </authorList>
    </citation>
    <scope>NUCLEOTIDE SEQUENCE [LARGE SCALE GENOMIC DNA]</scope>
    <source>
        <strain evidence="1 2">P050</strain>
    </source>
</reference>
<dbReference type="SUPFAM" id="SSF51735">
    <property type="entry name" value="NAD(P)-binding Rossmann-fold domains"/>
    <property type="match status" value="1"/>
</dbReference>
<evidence type="ECO:0000313" key="2">
    <source>
        <dbReference type="Proteomes" id="UP001252186"/>
    </source>
</evidence>
<dbReference type="Gene3D" id="3.40.50.720">
    <property type="entry name" value="NAD(P)-binding Rossmann-like Domain"/>
    <property type="match status" value="1"/>
</dbReference>
<dbReference type="RefSeq" id="WP_311593900.1">
    <property type="nucleotide sequence ID" value="NZ_JAVRHV010000006.1"/>
</dbReference>
<evidence type="ECO:0000313" key="1">
    <source>
        <dbReference type="EMBL" id="MDT0553813.1"/>
    </source>
</evidence>
<keyword evidence="2" id="KW-1185">Reference proteome</keyword>
<sequence>MGKKVIITGASGMVGKGVLLECLISDYISEVLVINRSSINESHSKLKEVLLEDFTQIATIKNEIEGYDACFFCMGISSIGISETDFNAITFEPVKAFTDVLYTVNPKLVFNYVSGTGTDSSETSKTMWARVKGKTENYILNKGFKDAYAFRPNMIIPEKGTKSKTGWYNSIYVLLRPFFPLLKKSKNITTTTRLGQAMINSIIHPIELKHLENKDINQLSNISTVN</sequence>
<name>A0ABU2Y9S3_9FLAO</name>
<dbReference type="Proteomes" id="UP001252186">
    <property type="component" value="Unassembled WGS sequence"/>
</dbReference>
<comment type="caution">
    <text evidence="1">The sequence shown here is derived from an EMBL/GenBank/DDBJ whole genome shotgun (WGS) entry which is preliminary data.</text>
</comment>
<dbReference type="EMBL" id="JAVRHV010000006">
    <property type="protein sequence ID" value="MDT0553813.1"/>
    <property type="molecule type" value="Genomic_DNA"/>
</dbReference>
<gene>
    <name evidence="1" type="ORF">RM519_11190</name>
</gene>
<protein>
    <submittedName>
        <fullName evidence="1">Epimerase</fullName>
    </submittedName>
</protein>
<accession>A0ABU2Y9S3</accession>
<organism evidence="1 2">
    <name type="scientific">Urechidicola vernalis</name>
    <dbReference type="NCBI Taxonomy" id="3075600"/>
    <lineage>
        <taxon>Bacteria</taxon>
        <taxon>Pseudomonadati</taxon>
        <taxon>Bacteroidota</taxon>
        <taxon>Flavobacteriia</taxon>
        <taxon>Flavobacteriales</taxon>
        <taxon>Flavobacteriaceae</taxon>
        <taxon>Urechidicola</taxon>
    </lineage>
</organism>